<feature type="binding site" evidence="8">
    <location>
        <position position="264"/>
    </location>
    <ligand>
        <name>NAD(+)</name>
        <dbReference type="ChEBI" id="CHEBI:57540"/>
    </ligand>
</feature>
<dbReference type="Proteomes" id="UP000464787">
    <property type="component" value="Chromosome"/>
</dbReference>
<dbReference type="Gene3D" id="3.30.390.30">
    <property type="match status" value="1"/>
</dbReference>
<dbReference type="InterPro" id="IPR023753">
    <property type="entry name" value="FAD/NAD-binding_dom"/>
</dbReference>
<feature type="binding site" evidence="8">
    <location>
        <position position="53"/>
    </location>
    <ligand>
        <name>FAD</name>
        <dbReference type="ChEBI" id="CHEBI:57692"/>
    </ligand>
</feature>
<sequence>MTDRHDFDLLVIGGGSAGVRCARMAAQRGAKVALVEAAALGGTCVNVGCIPKKLYSYAAGYGEGFVESAGYGWEGPPPSFNWDKLKQARAAEIRRLNGVYGNLLKAAGVTVIEGWAKLDGPHHVVVDKKRHSARHIVLATGGMPHVPDVAGREHAITSEQMFDLAPFPKRLAVVGGGYIACEMASIFHALGAEVTLLQRGGALLAGFDGEVRRFIASEMGKAGIEIKLNWAVEGITRHADGSFCVTSDSHGSICEADVVLYATGRKPLTAGLGLEEVGVKLDAQGAVVVDGDYRSSVQSVYAIGDISSSKQLTPVALAEAMALVDTLFGDGKRKVDYEYIPTAVFTHPNIGTVGRTEEQARSDFDREDIEIYRADFRSLRHTLSGSQERCFVKLVVQKSSDRVLGLHMVGPDAGEIVQGFAVAMRAGATKALFDTTIGVHPTLAEEFVTLREPAVDD</sequence>
<evidence type="ECO:0000256" key="10">
    <source>
        <dbReference type="RuleBase" id="RU003691"/>
    </source>
</evidence>
<evidence type="ECO:0000256" key="7">
    <source>
        <dbReference type="PIRSR" id="PIRSR000350-2"/>
    </source>
</evidence>
<dbReference type="SUPFAM" id="SSF51905">
    <property type="entry name" value="FAD/NAD(P)-binding domain"/>
    <property type="match status" value="1"/>
</dbReference>
<dbReference type="GO" id="GO:0006749">
    <property type="term" value="P:glutathione metabolic process"/>
    <property type="evidence" value="ECO:0007669"/>
    <property type="project" value="TreeGrafter"/>
</dbReference>
<dbReference type="Pfam" id="PF07992">
    <property type="entry name" value="Pyr_redox_2"/>
    <property type="match status" value="1"/>
</dbReference>
<dbReference type="EC" id="1.8.1.7" evidence="13"/>
<dbReference type="PANTHER" id="PTHR42737:SF2">
    <property type="entry name" value="GLUTATHIONE REDUCTASE"/>
    <property type="match status" value="1"/>
</dbReference>
<evidence type="ECO:0000256" key="3">
    <source>
        <dbReference type="ARBA" id="ARBA00022827"/>
    </source>
</evidence>
<evidence type="ECO:0000313" key="14">
    <source>
        <dbReference type="Proteomes" id="UP000464787"/>
    </source>
</evidence>
<comment type="cofactor">
    <cofactor evidence="8">
        <name>FAD</name>
        <dbReference type="ChEBI" id="CHEBI:57692"/>
    </cofactor>
    <text evidence="8">Binds 1 FAD per subunit.</text>
</comment>
<evidence type="ECO:0000256" key="1">
    <source>
        <dbReference type="ARBA" id="ARBA00007532"/>
    </source>
</evidence>
<evidence type="ECO:0000256" key="8">
    <source>
        <dbReference type="PIRSR" id="PIRSR000350-3"/>
    </source>
</evidence>
<dbReference type="Gene3D" id="3.50.50.60">
    <property type="entry name" value="FAD/NAD(P)-binding domain"/>
    <property type="match status" value="2"/>
</dbReference>
<reference evidence="13 14" key="1">
    <citation type="submission" date="2020-01" db="EMBL/GenBank/DDBJ databases">
        <title>Genome sequencing of strain KACC 21265.</title>
        <authorList>
            <person name="Heo J."/>
            <person name="Kim S.-J."/>
            <person name="Kim J.-S."/>
            <person name="Hong S.-B."/>
            <person name="Kwon S.-W."/>
        </authorList>
    </citation>
    <scope>NUCLEOTIDE SEQUENCE [LARGE SCALE GENOMIC DNA]</scope>
    <source>
        <strain evidence="13 14">KACC 21265</strain>
    </source>
</reference>
<keyword evidence="8" id="KW-0547">Nucleotide-binding</keyword>
<dbReference type="InterPro" id="IPR046952">
    <property type="entry name" value="GSHR/TRXR-like"/>
</dbReference>
<dbReference type="InterPro" id="IPR004099">
    <property type="entry name" value="Pyr_nucl-diS_OxRdtase_dimer"/>
</dbReference>
<comment type="similarity">
    <text evidence="1 10">Belongs to the class-I pyridine nucleotide-disulfide oxidoreductase family.</text>
</comment>
<evidence type="ECO:0000256" key="9">
    <source>
        <dbReference type="PIRSR" id="PIRSR000350-4"/>
    </source>
</evidence>
<proteinExistence type="inferred from homology"/>
<evidence type="ECO:0000259" key="12">
    <source>
        <dbReference type="Pfam" id="PF07992"/>
    </source>
</evidence>
<organism evidence="13 14">
    <name type="scientific">Xylophilus rhododendri</name>
    <dbReference type="NCBI Taxonomy" id="2697032"/>
    <lineage>
        <taxon>Bacteria</taxon>
        <taxon>Pseudomonadati</taxon>
        <taxon>Pseudomonadota</taxon>
        <taxon>Betaproteobacteria</taxon>
        <taxon>Burkholderiales</taxon>
        <taxon>Xylophilus</taxon>
    </lineage>
</organism>
<dbReference type="AlphaFoldDB" id="A0A857J6H0"/>
<keyword evidence="2 10" id="KW-0285">Flavoprotein</keyword>
<dbReference type="GO" id="GO:0004362">
    <property type="term" value="F:glutathione-disulfide reductase (NADPH) activity"/>
    <property type="evidence" value="ECO:0007669"/>
    <property type="project" value="UniProtKB-EC"/>
</dbReference>
<dbReference type="NCBIfam" id="NF004776">
    <property type="entry name" value="PRK06116.1"/>
    <property type="match status" value="1"/>
</dbReference>
<dbReference type="PROSITE" id="PS00076">
    <property type="entry name" value="PYRIDINE_REDOX_1"/>
    <property type="match status" value="1"/>
</dbReference>
<feature type="binding site" evidence="8">
    <location>
        <position position="305"/>
    </location>
    <ligand>
        <name>NAD(+)</name>
        <dbReference type="ChEBI" id="CHEBI:57540"/>
    </ligand>
</feature>
<evidence type="ECO:0000259" key="11">
    <source>
        <dbReference type="Pfam" id="PF02852"/>
    </source>
</evidence>
<accession>A0A857J6H0</accession>
<keyword evidence="5" id="KW-1015">Disulfide bond</keyword>
<evidence type="ECO:0000256" key="4">
    <source>
        <dbReference type="ARBA" id="ARBA00023002"/>
    </source>
</evidence>
<name>A0A857J6H0_9BURK</name>
<evidence type="ECO:0000256" key="2">
    <source>
        <dbReference type="ARBA" id="ARBA00022630"/>
    </source>
</evidence>
<dbReference type="InterPro" id="IPR001100">
    <property type="entry name" value="Pyr_nuc-diS_OxRdtase"/>
</dbReference>
<dbReference type="PANTHER" id="PTHR42737">
    <property type="entry name" value="GLUTATHIONE REDUCTASE"/>
    <property type="match status" value="1"/>
</dbReference>
<dbReference type="GO" id="GO:0034599">
    <property type="term" value="P:cellular response to oxidative stress"/>
    <property type="evidence" value="ECO:0007669"/>
    <property type="project" value="TreeGrafter"/>
</dbReference>
<dbReference type="Pfam" id="PF02852">
    <property type="entry name" value="Pyr_redox_dim"/>
    <property type="match status" value="1"/>
</dbReference>
<dbReference type="PIRSF" id="PIRSF000350">
    <property type="entry name" value="Mercury_reductase_MerA"/>
    <property type="match status" value="1"/>
</dbReference>
<dbReference type="InterPro" id="IPR016156">
    <property type="entry name" value="FAD/NAD-linked_Rdtase_dimer_sf"/>
</dbReference>
<dbReference type="GO" id="GO:0005829">
    <property type="term" value="C:cytosol"/>
    <property type="evidence" value="ECO:0007669"/>
    <property type="project" value="TreeGrafter"/>
</dbReference>
<dbReference type="InterPro" id="IPR012999">
    <property type="entry name" value="Pyr_OxRdtase_I_AS"/>
</dbReference>
<feature type="binding site" evidence="8">
    <location>
        <begin position="175"/>
        <end position="182"/>
    </location>
    <ligand>
        <name>NAD(+)</name>
        <dbReference type="ChEBI" id="CHEBI:57540"/>
    </ligand>
</feature>
<evidence type="ECO:0000256" key="5">
    <source>
        <dbReference type="ARBA" id="ARBA00023157"/>
    </source>
</evidence>
<feature type="domain" description="Pyridine nucleotide-disulphide oxidoreductase dimerisation" evidence="11">
    <location>
        <begin position="340"/>
        <end position="450"/>
    </location>
</feature>
<feature type="active site" description="Proton acceptor" evidence="7">
    <location>
        <position position="440"/>
    </location>
</feature>
<dbReference type="SUPFAM" id="SSF55424">
    <property type="entry name" value="FAD/NAD-linked reductases, dimerisation (C-terminal) domain"/>
    <property type="match status" value="1"/>
</dbReference>
<keyword evidence="3 8" id="KW-0274">FAD</keyword>
<evidence type="ECO:0000313" key="13">
    <source>
        <dbReference type="EMBL" id="QHI98415.1"/>
    </source>
</evidence>
<gene>
    <name evidence="13" type="primary">gorA</name>
    <name evidence="13" type="ORF">GT347_10660</name>
</gene>
<protein>
    <submittedName>
        <fullName evidence="13">Glutathione-disulfide reductase</fullName>
        <ecNumber evidence="13">1.8.1.7</ecNumber>
    </submittedName>
</protein>
<dbReference type="GO" id="GO:0045454">
    <property type="term" value="P:cell redox homeostasis"/>
    <property type="evidence" value="ECO:0007669"/>
    <property type="project" value="InterPro"/>
</dbReference>
<keyword evidence="8" id="KW-0520">NAD</keyword>
<dbReference type="KEGG" id="xyk:GT347_10660"/>
<keyword evidence="14" id="KW-1185">Reference proteome</keyword>
<feature type="domain" description="FAD/NAD(P)-binding" evidence="12">
    <location>
        <begin position="7"/>
        <end position="320"/>
    </location>
</feature>
<dbReference type="EMBL" id="CP047650">
    <property type="protein sequence ID" value="QHI98415.1"/>
    <property type="molecule type" value="Genomic_DNA"/>
</dbReference>
<dbReference type="RefSeq" id="WP_160551932.1">
    <property type="nucleotide sequence ID" value="NZ_CP047650.1"/>
</dbReference>
<keyword evidence="4 10" id="KW-0560">Oxidoreductase</keyword>
<keyword evidence="6 10" id="KW-0676">Redox-active center</keyword>
<dbReference type="GO" id="GO:0050660">
    <property type="term" value="F:flavin adenine dinucleotide binding"/>
    <property type="evidence" value="ECO:0007669"/>
    <property type="project" value="InterPro"/>
</dbReference>
<evidence type="ECO:0000256" key="6">
    <source>
        <dbReference type="ARBA" id="ARBA00023284"/>
    </source>
</evidence>
<dbReference type="PRINTS" id="PR00411">
    <property type="entry name" value="PNDRDTASEI"/>
</dbReference>
<dbReference type="InterPro" id="IPR036188">
    <property type="entry name" value="FAD/NAD-bd_sf"/>
</dbReference>
<feature type="disulfide bond" description="Redox-active" evidence="9">
    <location>
        <begin position="44"/>
        <end position="49"/>
    </location>
</feature>
<dbReference type="PRINTS" id="PR00368">
    <property type="entry name" value="FADPNR"/>
</dbReference>